<dbReference type="OrthoDB" id="9781616at2"/>
<dbReference type="RefSeq" id="WP_014809549.1">
    <property type="nucleotide sequence ID" value="NC_018025.1"/>
</dbReference>
<dbReference type="PANTHER" id="PTHR36454">
    <property type="entry name" value="LMO2823 PROTEIN"/>
    <property type="match status" value="1"/>
</dbReference>
<reference evidence="2" key="1">
    <citation type="submission" date="2012-06" db="EMBL/GenBank/DDBJ databases">
        <title>Complete sequence of chromosome of Desulfomonile tiedjei DSM 6799.</title>
        <authorList>
            <person name="Lucas S."/>
            <person name="Copeland A."/>
            <person name="Lapidus A."/>
            <person name="Glavina del Rio T."/>
            <person name="Dalin E."/>
            <person name="Tice H."/>
            <person name="Bruce D."/>
            <person name="Goodwin L."/>
            <person name="Pitluck S."/>
            <person name="Peters L."/>
            <person name="Ovchinnikova G."/>
            <person name="Zeytun A."/>
            <person name="Lu M."/>
            <person name="Kyrpides N."/>
            <person name="Mavromatis K."/>
            <person name="Ivanova N."/>
            <person name="Brettin T."/>
            <person name="Detter J.C."/>
            <person name="Han C."/>
            <person name="Larimer F."/>
            <person name="Land M."/>
            <person name="Hauser L."/>
            <person name="Markowitz V."/>
            <person name="Cheng J.-F."/>
            <person name="Hugenholtz P."/>
            <person name="Woyke T."/>
            <person name="Wu D."/>
            <person name="Spring S."/>
            <person name="Schroeder M."/>
            <person name="Brambilla E."/>
            <person name="Klenk H.-P."/>
            <person name="Eisen J.A."/>
        </authorList>
    </citation>
    <scope>NUCLEOTIDE SEQUENCE [LARGE SCALE GENOMIC DNA]</scope>
    <source>
        <strain evidence="2">ATCC 49306 / DSM 6799 / DCB-1</strain>
    </source>
</reference>
<dbReference type="KEGG" id="dti:Desti_1690"/>
<dbReference type="Proteomes" id="UP000006055">
    <property type="component" value="Chromosome"/>
</dbReference>
<protein>
    <recommendedName>
        <fullName evidence="3">DUF1015 domain-containing protein</fullName>
    </recommendedName>
</protein>
<organism evidence="1 2">
    <name type="scientific">Desulfomonile tiedjei (strain ATCC 49306 / DSM 6799 / DCB-1)</name>
    <dbReference type="NCBI Taxonomy" id="706587"/>
    <lineage>
        <taxon>Bacteria</taxon>
        <taxon>Pseudomonadati</taxon>
        <taxon>Thermodesulfobacteriota</taxon>
        <taxon>Desulfomonilia</taxon>
        <taxon>Desulfomonilales</taxon>
        <taxon>Desulfomonilaceae</taxon>
        <taxon>Desulfomonile</taxon>
    </lineage>
</organism>
<dbReference type="AlphaFoldDB" id="I4C4B0"/>
<dbReference type="STRING" id="706587.Desti_1690"/>
<dbReference type="InterPro" id="IPR008323">
    <property type="entry name" value="UCP033563"/>
</dbReference>
<keyword evidence="2" id="KW-1185">Reference proteome</keyword>
<dbReference type="HOGENOM" id="CLU_031277_2_0_7"/>
<dbReference type="Pfam" id="PF06245">
    <property type="entry name" value="DUF1015"/>
    <property type="match status" value="1"/>
</dbReference>
<sequence>MPQIIPFKTTHYSDRYSAELDKLITPPYDIISPAEQEAFYKAHELNVIRLVLGKELQSDSNGSNRYTRASDTLKTWLKEGVLAVDERPGFAVYRMDFEQPGGGRRSIDGFVALVKVDDYGKGKVLPHEKTYKGPKADQLNLLRACRAHFTPIHSLFPDDDATVVNTYSRFIQGKPFRETVDADGTIHQVWIIHDEDAIATIQNALESKSIFIADGHHRYETALAYKQERIAAGDSSPDGPHEWVMMYLTAMNHPGLLILPAHRMVTGLKNFDPSRMEEALAAYFEIEMVCFSEQNREEVSAQLVERIRSYSDIGGKFGMVIQGENCFRLLRLKDFGKVDAAMDADIPSSLRGLDVTILREIIMNFGLGMDKENCEGQIAYTPLISEALSKALNGEYQVSFILNPTRVDQMRTAAELGHKLPHKSTYFFPKISSGLVFNVFR</sequence>
<accession>I4C4B0</accession>
<dbReference type="PIRSF" id="PIRSF033563">
    <property type="entry name" value="UCP033563"/>
    <property type="match status" value="1"/>
</dbReference>
<name>I4C4B0_DESTA</name>
<dbReference type="EMBL" id="CP003360">
    <property type="protein sequence ID" value="AFM24401.1"/>
    <property type="molecule type" value="Genomic_DNA"/>
</dbReference>
<dbReference type="PANTHER" id="PTHR36454:SF1">
    <property type="entry name" value="DUF1015 DOMAIN-CONTAINING PROTEIN"/>
    <property type="match status" value="1"/>
</dbReference>
<gene>
    <name evidence="1" type="ordered locus">Desti_1690</name>
</gene>
<evidence type="ECO:0008006" key="3">
    <source>
        <dbReference type="Google" id="ProtNLM"/>
    </source>
</evidence>
<evidence type="ECO:0000313" key="1">
    <source>
        <dbReference type="EMBL" id="AFM24401.1"/>
    </source>
</evidence>
<dbReference type="eggNOG" id="COG4198">
    <property type="taxonomic scope" value="Bacteria"/>
</dbReference>
<evidence type="ECO:0000313" key="2">
    <source>
        <dbReference type="Proteomes" id="UP000006055"/>
    </source>
</evidence>
<proteinExistence type="predicted"/>